<organism evidence="1">
    <name type="scientific">marine metagenome</name>
    <dbReference type="NCBI Taxonomy" id="408172"/>
    <lineage>
        <taxon>unclassified sequences</taxon>
        <taxon>metagenomes</taxon>
        <taxon>ecological metagenomes</taxon>
    </lineage>
</organism>
<accession>A0A382Q738</accession>
<dbReference type="EMBL" id="UINC01112135">
    <property type="protein sequence ID" value="SVC80857.1"/>
    <property type="molecule type" value="Genomic_DNA"/>
</dbReference>
<dbReference type="AlphaFoldDB" id="A0A382Q738"/>
<sequence>MMRIQKFFAYLLVLSVGFGAFLVTAAPAEAASLPPWPYIYSGSVTVAGNPASDGSVVTAKIGTYTSVGVVVKDGRYVGLAVGAPDVTYVGNAITFHLDDVVVAAETDVFRLLLTPELKSPFDLTFPAYPTPTPLPTPTATNTPIPTPTPDVPGPMLISGVIELDYGSSTDLLGETIVARVGSYFSEPVLIEENYGILIFDGLTLDPQDHKFIDLD</sequence>
<protein>
    <submittedName>
        <fullName evidence="1">Uncharacterized protein</fullName>
    </submittedName>
</protein>
<evidence type="ECO:0000313" key="1">
    <source>
        <dbReference type="EMBL" id="SVC80857.1"/>
    </source>
</evidence>
<reference evidence="1" key="1">
    <citation type="submission" date="2018-05" db="EMBL/GenBank/DDBJ databases">
        <authorList>
            <person name="Lanie J.A."/>
            <person name="Ng W.-L."/>
            <person name="Kazmierczak K.M."/>
            <person name="Andrzejewski T.M."/>
            <person name="Davidsen T.M."/>
            <person name="Wayne K.J."/>
            <person name="Tettelin H."/>
            <person name="Glass J.I."/>
            <person name="Rusch D."/>
            <person name="Podicherti R."/>
            <person name="Tsui H.-C.T."/>
            <person name="Winkler M.E."/>
        </authorList>
    </citation>
    <scope>NUCLEOTIDE SEQUENCE</scope>
</reference>
<feature type="non-terminal residue" evidence="1">
    <location>
        <position position="215"/>
    </location>
</feature>
<gene>
    <name evidence="1" type="ORF">METZ01_LOCUS333711</name>
</gene>
<proteinExistence type="predicted"/>
<name>A0A382Q738_9ZZZZ</name>